<evidence type="ECO:0000313" key="3">
    <source>
        <dbReference type="Proteomes" id="UP000001095"/>
    </source>
</evidence>
<reference evidence="2 3" key="1">
    <citation type="submission" date="2012-04" db="EMBL/GenBank/DDBJ databases">
        <title>The Genome Sequence of Afipia clevelandensis ATCC 49720.</title>
        <authorList>
            <consortium name="The Broad Institute Genome Sequencing Platform"/>
            <person name="Earl A."/>
            <person name="Ward D."/>
            <person name="Feldgarden M."/>
            <person name="Gevers D."/>
            <person name="Huys G."/>
            <person name="Walker B."/>
            <person name="Young S.K."/>
            <person name="Zeng Q."/>
            <person name="Gargeya S."/>
            <person name="Fitzgerald M."/>
            <person name="Haas B."/>
            <person name="Abouelleil A."/>
            <person name="Alvarado L."/>
            <person name="Arachchi H.M."/>
            <person name="Berlin A."/>
            <person name="Chapman S.B."/>
            <person name="Goldberg J."/>
            <person name="Griggs A."/>
            <person name="Gujja S."/>
            <person name="Hansen M."/>
            <person name="Howarth C."/>
            <person name="Imamovic A."/>
            <person name="Larimer J."/>
            <person name="McCowen C."/>
            <person name="Montmayeur A."/>
            <person name="Murphy C."/>
            <person name="Neiman D."/>
            <person name="Pearson M."/>
            <person name="Priest M."/>
            <person name="Roberts A."/>
            <person name="Saif S."/>
            <person name="Shea T."/>
            <person name="Sisk P."/>
            <person name="Sykes S."/>
            <person name="Wortman J."/>
            <person name="Nusbaum C."/>
            <person name="Birren B."/>
        </authorList>
    </citation>
    <scope>NUCLEOTIDE SEQUENCE [LARGE SCALE GENOMIC DNA]</scope>
    <source>
        <strain evidence="2 3">ATCC 49720</strain>
    </source>
</reference>
<gene>
    <name evidence="2" type="ORF">HMPREF9696_03284</name>
</gene>
<keyword evidence="3" id="KW-1185">Reference proteome</keyword>
<dbReference type="Proteomes" id="UP000001095">
    <property type="component" value="Unassembled WGS sequence"/>
</dbReference>
<feature type="signal peptide" evidence="1">
    <location>
        <begin position="1"/>
        <end position="22"/>
    </location>
</feature>
<protein>
    <submittedName>
        <fullName evidence="2">Uncharacterized protein</fullName>
    </submittedName>
</protein>
<name>K8P4B4_9BRAD</name>
<evidence type="ECO:0000313" key="2">
    <source>
        <dbReference type="EMBL" id="EKS33243.1"/>
    </source>
</evidence>
<comment type="caution">
    <text evidence="2">The sequence shown here is derived from an EMBL/GenBank/DDBJ whole genome shotgun (WGS) entry which is preliminary data.</text>
</comment>
<organism evidence="2 3">
    <name type="scientific">Afipia clevelandensis ATCC 49720</name>
    <dbReference type="NCBI Taxonomy" id="883079"/>
    <lineage>
        <taxon>Bacteria</taxon>
        <taxon>Pseudomonadati</taxon>
        <taxon>Pseudomonadota</taxon>
        <taxon>Alphaproteobacteria</taxon>
        <taxon>Hyphomicrobiales</taxon>
        <taxon>Nitrobacteraceae</taxon>
        <taxon>Afipia</taxon>
    </lineage>
</organism>
<feature type="chain" id="PRO_5003921710" evidence="1">
    <location>
        <begin position="23"/>
        <end position="81"/>
    </location>
</feature>
<evidence type="ECO:0000256" key="1">
    <source>
        <dbReference type="SAM" id="SignalP"/>
    </source>
</evidence>
<dbReference type="PATRIC" id="fig|883079.3.peg.3357"/>
<sequence>MRVTAAAALAIAVAAPIASAHAEQGNMDRALMSLQDALQSLRQATPNKGGHKEAASQLIEQAIMQVNEGIRFANQHGGGGR</sequence>
<keyword evidence="1" id="KW-0732">Signal</keyword>
<accession>K8P4B4</accession>
<proteinExistence type="predicted"/>
<dbReference type="AlphaFoldDB" id="K8P4B4"/>
<dbReference type="HOGENOM" id="CLU_195023_0_0_5"/>
<dbReference type="EMBL" id="AGWY01000013">
    <property type="protein sequence ID" value="EKS33243.1"/>
    <property type="molecule type" value="Genomic_DNA"/>
</dbReference>